<sequence length="140" mass="15416">MKRILTIAALALMAASAIAQSDAEPFKGNLSNDEYKIYINFDFHGSGINVPGHEILGQLPGYLAKQRNSFYWLITSAKIVGKDKAEIELINDYGSEDLTATLTIKDDSTYVLTQGDGSALKVPNDGKWQKLPQKLVLKKK</sequence>
<dbReference type="EMBL" id="JACJJL010000028">
    <property type="protein sequence ID" value="MBM6662739.1"/>
    <property type="molecule type" value="Genomic_DNA"/>
</dbReference>
<proteinExistence type="predicted"/>
<feature type="chain" id="PRO_5037554823" evidence="1">
    <location>
        <begin position="20"/>
        <end position="140"/>
    </location>
</feature>
<dbReference type="Proteomes" id="UP000764045">
    <property type="component" value="Unassembled WGS sequence"/>
</dbReference>
<protein>
    <submittedName>
        <fullName evidence="2">Uncharacterized protein</fullName>
    </submittedName>
</protein>
<dbReference type="RefSeq" id="WP_205111449.1">
    <property type="nucleotide sequence ID" value="NZ_JACJJL010000028.1"/>
</dbReference>
<evidence type="ECO:0000313" key="3">
    <source>
        <dbReference type="Proteomes" id="UP000764045"/>
    </source>
</evidence>
<keyword evidence="3" id="KW-1185">Reference proteome</keyword>
<feature type="signal peptide" evidence="1">
    <location>
        <begin position="1"/>
        <end position="19"/>
    </location>
</feature>
<evidence type="ECO:0000256" key="1">
    <source>
        <dbReference type="SAM" id="SignalP"/>
    </source>
</evidence>
<organism evidence="2 3">
    <name type="scientific">Marseilla massiliensis</name>
    <dbReference type="NCBI Taxonomy" id="1841864"/>
    <lineage>
        <taxon>Bacteria</taxon>
        <taxon>Pseudomonadati</taxon>
        <taxon>Bacteroidota</taxon>
        <taxon>Bacteroidia</taxon>
        <taxon>Bacteroidales</taxon>
        <taxon>Prevotellaceae</taxon>
        <taxon>Marseilla</taxon>
    </lineage>
</organism>
<dbReference type="AlphaFoldDB" id="A0A939B5S0"/>
<name>A0A939B5S0_9BACT</name>
<evidence type="ECO:0000313" key="2">
    <source>
        <dbReference type="EMBL" id="MBM6662739.1"/>
    </source>
</evidence>
<comment type="caution">
    <text evidence="2">The sequence shown here is derived from an EMBL/GenBank/DDBJ whole genome shotgun (WGS) entry which is preliminary data.</text>
</comment>
<gene>
    <name evidence="2" type="ORF">H6B30_13445</name>
</gene>
<keyword evidence="1" id="KW-0732">Signal</keyword>
<reference evidence="2 3" key="1">
    <citation type="journal article" date="2021" name="Sci. Rep.">
        <title>The distribution of antibiotic resistance genes in chicken gut microbiota commensals.</title>
        <authorList>
            <person name="Juricova H."/>
            <person name="Matiasovicova J."/>
            <person name="Kubasova T."/>
            <person name="Cejkova D."/>
            <person name="Rychlik I."/>
        </authorList>
    </citation>
    <scope>NUCLEOTIDE SEQUENCE [LARGE SCALE GENOMIC DNA]</scope>
    <source>
        <strain evidence="2 3">An819</strain>
    </source>
</reference>
<accession>A0A939B5S0</accession>